<name>A0ACC3YFV3_COLTU</name>
<gene>
    <name evidence="1" type="ORF">CTRU02_213475</name>
</gene>
<comment type="caution">
    <text evidence="1">The sequence shown here is derived from an EMBL/GenBank/DDBJ whole genome shotgun (WGS) entry which is preliminary data.</text>
</comment>
<reference evidence="1 2" key="1">
    <citation type="journal article" date="2020" name="Phytopathology">
        <title>Genome Sequence Resources of Colletotrichum truncatum, C. plurivorum, C. musicola, and C. sojae: Four Species Pathogenic to Soybean (Glycine max).</title>
        <authorList>
            <person name="Rogerio F."/>
            <person name="Boufleur T.R."/>
            <person name="Ciampi-Guillardi M."/>
            <person name="Sukno S.A."/>
            <person name="Thon M.R."/>
            <person name="Massola Junior N.S."/>
            <person name="Baroncelli R."/>
        </authorList>
    </citation>
    <scope>NUCLEOTIDE SEQUENCE [LARGE SCALE GENOMIC DNA]</scope>
    <source>
        <strain evidence="1 2">CMES1059</strain>
    </source>
</reference>
<keyword evidence="1" id="KW-0255">Endonuclease</keyword>
<dbReference type="EMBL" id="VUJX02000010">
    <property type="protein sequence ID" value="KAL0930740.1"/>
    <property type="molecule type" value="Genomic_DNA"/>
</dbReference>
<sequence length="157" mass="18097">MAVEQQHLVDLTALVLNNLKDQHDWTDAQVHDDGQPRPRPMITGLPPKRLYMHPDEQIEALELEQSTGKRLSQTPEFEWVLPVHLSEQWTLSTFAAVFDCIEALPRKSRVSQTPDTLLSRDWRGADRQKRLLLAVVHDDSTVSYYLVHEGIVKPRQN</sequence>
<keyword evidence="1" id="KW-0540">Nuclease</keyword>
<proteinExistence type="predicted"/>
<dbReference type="Proteomes" id="UP000805649">
    <property type="component" value="Unassembled WGS sequence"/>
</dbReference>
<evidence type="ECO:0000313" key="2">
    <source>
        <dbReference type="Proteomes" id="UP000805649"/>
    </source>
</evidence>
<keyword evidence="2" id="KW-1185">Reference proteome</keyword>
<keyword evidence="1" id="KW-0378">Hydrolase</keyword>
<evidence type="ECO:0000313" key="1">
    <source>
        <dbReference type="EMBL" id="KAL0930740.1"/>
    </source>
</evidence>
<protein>
    <submittedName>
        <fullName evidence="1">Trna-splicing endonuclease subunit</fullName>
    </submittedName>
</protein>
<accession>A0ACC3YFV3</accession>
<organism evidence="1 2">
    <name type="scientific">Colletotrichum truncatum</name>
    <name type="common">Anthracnose fungus</name>
    <name type="synonym">Colletotrichum capsici</name>
    <dbReference type="NCBI Taxonomy" id="5467"/>
    <lineage>
        <taxon>Eukaryota</taxon>
        <taxon>Fungi</taxon>
        <taxon>Dikarya</taxon>
        <taxon>Ascomycota</taxon>
        <taxon>Pezizomycotina</taxon>
        <taxon>Sordariomycetes</taxon>
        <taxon>Hypocreomycetidae</taxon>
        <taxon>Glomerellales</taxon>
        <taxon>Glomerellaceae</taxon>
        <taxon>Colletotrichum</taxon>
        <taxon>Colletotrichum truncatum species complex</taxon>
    </lineage>
</organism>